<dbReference type="Proteomes" id="UP000232693">
    <property type="component" value="Chromosome"/>
</dbReference>
<dbReference type="Pfam" id="PF24706">
    <property type="entry name" value="DUF7669"/>
    <property type="match status" value="1"/>
</dbReference>
<dbReference type="KEGG" id="kpd:CW740_02590"/>
<accession>A0A2K9A2U2</accession>
<dbReference type="RefSeq" id="WP_106646063.1">
    <property type="nucleotide sequence ID" value="NZ_BMGO01000002.1"/>
</dbReference>
<dbReference type="PANTHER" id="PTHR38814">
    <property type="entry name" value="ENDONUCLEASE NUCS"/>
    <property type="match status" value="1"/>
</dbReference>
<feature type="domain" description="Endonuclease NucS C-terminal" evidence="1">
    <location>
        <begin position="124"/>
        <end position="221"/>
    </location>
</feature>
<proteinExistence type="predicted"/>
<organism evidence="3 4">
    <name type="scientific">Kangiella profundi</name>
    <dbReference type="NCBI Taxonomy" id="1561924"/>
    <lineage>
        <taxon>Bacteria</taxon>
        <taxon>Pseudomonadati</taxon>
        <taxon>Pseudomonadota</taxon>
        <taxon>Gammaproteobacteria</taxon>
        <taxon>Kangiellales</taxon>
        <taxon>Kangiellaceae</taxon>
        <taxon>Kangiella</taxon>
    </lineage>
</organism>
<dbReference type="Gene3D" id="3.40.1350.10">
    <property type="match status" value="1"/>
</dbReference>
<name>A0A2K9A2U2_9GAMM</name>
<dbReference type="AlphaFoldDB" id="A0A2K9A2U2"/>
<evidence type="ECO:0000259" key="2">
    <source>
        <dbReference type="Pfam" id="PF24706"/>
    </source>
</evidence>
<keyword evidence="4" id="KW-1185">Reference proteome</keyword>
<evidence type="ECO:0000259" key="1">
    <source>
        <dbReference type="Pfam" id="PF01939"/>
    </source>
</evidence>
<dbReference type="GO" id="GO:0003676">
    <property type="term" value="F:nucleic acid binding"/>
    <property type="evidence" value="ECO:0007669"/>
    <property type="project" value="InterPro"/>
</dbReference>
<dbReference type="InterPro" id="IPR002793">
    <property type="entry name" value="Endonuclease_NucS"/>
</dbReference>
<dbReference type="CDD" id="cd22341">
    <property type="entry name" value="NucS-like"/>
    <property type="match status" value="1"/>
</dbReference>
<dbReference type="Pfam" id="PF01939">
    <property type="entry name" value="NucS_C"/>
    <property type="match status" value="1"/>
</dbReference>
<reference evidence="3 4" key="1">
    <citation type="submission" date="2017-12" db="EMBL/GenBank/DDBJ databases">
        <title>Kangiella profundi FT102 completed genome.</title>
        <authorList>
            <person name="Xu J."/>
            <person name="Wang J."/>
            <person name="Lu Y."/>
        </authorList>
    </citation>
    <scope>NUCLEOTIDE SEQUENCE [LARGE SCALE GENOMIC DNA]</scope>
    <source>
        <strain evidence="3 4">FT102</strain>
    </source>
</reference>
<dbReference type="GO" id="GO:0004519">
    <property type="term" value="F:endonuclease activity"/>
    <property type="evidence" value="ECO:0007669"/>
    <property type="project" value="InterPro"/>
</dbReference>
<evidence type="ECO:0000313" key="3">
    <source>
        <dbReference type="EMBL" id="AUD78185.1"/>
    </source>
</evidence>
<protein>
    <submittedName>
        <fullName evidence="3">DUF91 domain-containing protein</fullName>
    </submittedName>
</protein>
<dbReference type="InterPro" id="IPR048301">
    <property type="entry name" value="NucS_C"/>
</dbReference>
<evidence type="ECO:0000313" key="4">
    <source>
        <dbReference type="Proteomes" id="UP000232693"/>
    </source>
</evidence>
<dbReference type="InterPro" id="IPR056086">
    <property type="entry name" value="DUF7669"/>
</dbReference>
<feature type="domain" description="DUF7669" evidence="2">
    <location>
        <begin position="8"/>
        <end position="86"/>
    </location>
</feature>
<gene>
    <name evidence="3" type="ORF">CW740_02590</name>
</gene>
<dbReference type="PANTHER" id="PTHR38814:SF1">
    <property type="entry name" value="ENDONUCLEASE NUCS"/>
    <property type="match status" value="1"/>
</dbReference>
<sequence length="246" mass="28314">MASVYEKPVRVLIHEMVHEFDMNSQSIISRVNIRSWFSKNYPKIKNGTISAHLLRMSVNAKSRVHHPVKPGEDDLFYQIDTSHFRLYNPQSDPHPIYPGNNNNNEDNEEMDDVTEEVSQEFAYEKDLQNYLSKNLHLIEQGLILYEEEDIKGIEFPAGGRFIDILAKDKNGNFVVIELKVSKGYDRVVGQLLRYMAWIKQNQAESGQLVRGVIVARNISGDLRLACTQVPDIQLYEYELSVSLKQA</sequence>
<dbReference type="EMBL" id="CP025120">
    <property type="protein sequence ID" value="AUD78185.1"/>
    <property type="molecule type" value="Genomic_DNA"/>
</dbReference>
<dbReference type="InterPro" id="IPR011856">
    <property type="entry name" value="tRNA_endonuc-like_dom_sf"/>
</dbReference>
<dbReference type="OrthoDB" id="570199at2"/>